<dbReference type="Gene3D" id="1.20.1600.10">
    <property type="entry name" value="Outer membrane efflux proteins (OEP)"/>
    <property type="match status" value="1"/>
</dbReference>
<dbReference type="PANTHER" id="PTHR30026:SF20">
    <property type="entry name" value="OUTER MEMBRANE PROTEIN TOLC"/>
    <property type="match status" value="1"/>
</dbReference>
<feature type="chain" id="PRO_5022114503" evidence="7">
    <location>
        <begin position="21"/>
        <end position="549"/>
    </location>
</feature>
<evidence type="ECO:0000313" key="8">
    <source>
        <dbReference type="EMBL" id="QDV34710.1"/>
    </source>
</evidence>
<dbReference type="AlphaFoldDB" id="A0A518H1J5"/>
<dbReference type="GO" id="GO:0015288">
    <property type="term" value="F:porin activity"/>
    <property type="evidence" value="ECO:0007669"/>
    <property type="project" value="TreeGrafter"/>
</dbReference>
<dbReference type="KEGG" id="tpla:ElP_26040"/>
<dbReference type="GO" id="GO:1990281">
    <property type="term" value="C:efflux pump complex"/>
    <property type="evidence" value="ECO:0007669"/>
    <property type="project" value="TreeGrafter"/>
</dbReference>
<name>A0A518H1J5_9BACT</name>
<keyword evidence="9" id="KW-1185">Reference proteome</keyword>
<dbReference type="EMBL" id="CP036426">
    <property type="protein sequence ID" value="QDV34710.1"/>
    <property type="molecule type" value="Genomic_DNA"/>
</dbReference>
<evidence type="ECO:0000256" key="3">
    <source>
        <dbReference type="ARBA" id="ARBA00022692"/>
    </source>
</evidence>
<dbReference type="GO" id="GO:0009279">
    <property type="term" value="C:cell outer membrane"/>
    <property type="evidence" value="ECO:0007669"/>
    <property type="project" value="UniProtKB-SubCell"/>
</dbReference>
<dbReference type="OrthoDB" id="266724at2"/>
<keyword evidence="7" id="KW-0732">Signal</keyword>
<reference evidence="8 9" key="1">
    <citation type="submission" date="2019-02" db="EMBL/GenBank/DDBJ databases">
        <title>Deep-cultivation of Planctomycetes and their phenomic and genomic characterization uncovers novel biology.</title>
        <authorList>
            <person name="Wiegand S."/>
            <person name="Jogler M."/>
            <person name="Boedeker C."/>
            <person name="Pinto D."/>
            <person name="Vollmers J."/>
            <person name="Rivas-Marin E."/>
            <person name="Kohn T."/>
            <person name="Peeters S.H."/>
            <person name="Heuer A."/>
            <person name="Rast P."/>
            <person name="Oberbeckmann S."/>
            <person name="Bunk B."/>
            <person name="Jeske O."/>
            <person name="Meyerdierks A."/>
            <person name="Storesund J.E."/>
            <person name="Kallscheuer N."/>
            <person name="Luecker S."/>
            <person name="Lage O.M."/>
            <person name="Pohl T."/>
            <person name="Merkel B.J."/>
            <person name="Hornburger P."/>
            <person name="Mueller R.-W."/>
            <person name="Bruemmer F."/>
            <person name="Labrenz M."/>
            <person name="Spormann A.M."/>
            <person name="Op den Camp H."/>
            <person name="Overmann J."/>
            <person name="Amann R."/>
            <person name="Jetten M.S.M."/>
            <person name="Mascher T."/>
            <person name="Medema M.H."/>
            <person name="Devos D.P."/>
            <person name="Kaster A.-K."/>
            <person name="Ovreas L."/>
            <person name="Rohde M."/>
            <person name="Galperin M.Y."/>
            <person name="Jogler C."/>
        </authorList>
    </citation>
    <scope>NUCLEOTIDE SEQUENCE [LARGE SCALE GENOMIC DNA]</scope>
    <source>
        <strain evidence="8 9">ElP</strain>
    </source>
</reference>
<dbReference type="GO" id="GO:0015562">
    <property type="term" value="F:efflux transmembrane transporter activity"/>
    <property type="evidence" value="ECO:0007669"/>
    <property type="project" value="InterPro"/>
</dbReference>
<dbReference type="Proteomes" id="UP000317835">
    <property type="component" value="Chromosome"/>
</dbReference>
<proteinExistence type="predicted"/>
<accession>A0A518H1J5</accession>
<evidence type="ECO:0000256" key="5">
    <source>
        <dbReference type="ARBA" id="ARBA00023237"/>
    </source>
</evidence>
<protein>
    <submittedName>
        <fullName evidence="8">Outer membrane efflux protein</fullName>
    </submittedName>
</protein>
<evidence type="ECO:0000313" key="9">
    <source>
        <dbReference type="Proteomes" id="UP000317835"/>
    </source>
</evidence>
<evidence type="ECO:0000256" key="7">
    <source>
        <dbReference type="SAM" id="SignalP"/>
    </source>
</evidence>
<keyword evidence="3" id="KW-0812">Transmembrane</keyword>
<comment type="subcellular location">
    <subcellularLocation>
        <location evidence="1">Cell outer membrane</location>
    </subcellularLocation>
</comment>
<keyword evidence="4" id="KW-0472">Membrane</keyword>
<feature type="region of interest" description="Disordered" evidence="6">
    <location>
        <begin position="528"/>
        <end position="549"/>
    </location>
</feature>
<gene>
    <name evidence="8" type="ORF">ElP_26040</name>
</gene>
<dbReference type="InterPro" id="IPR051906">
    <property type="entry name" value="TolC-like"/>
</dbReference>
<evidence type="ECO:0000256" key="6">
    <source>
        <dbReference type="SAM" id="MobiDB-lite"/>
    </source>
</evidence>
<keyword evidence="5" id="KW-0998">Cell outer membrane</keyword>
<dbReference type="RefSeq" id="WP_145269782.1">
    <property type="nucleotide sequence ID" value="NZ_CP036426.1"/>
</dbReference>
<feature type="signal peptide" evidence="7">
    <location>
        <begin position="1"/>
        <end position="20"/>
    </location>
</feature>
<sequence length="549" mass="59448" precursor="true">MARLVAMSLGLALVAVPSPAVTLGGPPATRAGQEIPTPVPSRIPETPGDLPPPPVIPHSPATGGVRQAPPPLVQLDPAPSAATDLRFPINLATALRLADARPLVVAAAQAGTWVAEAKLARAKVLWVPQLNLGANYIRHDGGGPDFNKGILTAPSVNFFYGGGGLVQNVALTDVYFEPLVARRELDSTHWDVQAAKNDALMMVADAYFAVHRARGSYAGALYCVGRGRDLVERVDRLSGDLVPRVEVDRARNMLADLQQRATSDREAWRVGSADLTQVLRLDPRAVVEPLEPDHLQLTLVDPARGLDELMPVALTNRPELASHRAMVAAAEERIRREKGRPMLPRVRINGFQTPYEQIQAGIFGMGPNSSLDQWSGRFDFSVQPLWELEGMGLGNLARIKEQRGEQSREIIDLLATQDRVAADVTRAQARLQSAAARVTQADRALRTAIITFDGTYEGLSQTSRFGDVLVLVNRPSEAVFALKLLKLAIDEYFATVAEHNRAQFELFHALGYPARELAELAPPGDLVPVDTSRPDYLPPVGNGPPPATR</sequence>
<evidence type="ECO:0000256" key="4">
    <source>
        <dbReference type="ARBA" id="ARBA00023136"/>
    </source>
</evidence>
<evidence type="ECO:0000256" key="2">
    <source>
        <dbReference type="ARBA" id="ARBA00022452"/>
    </source>
</evidence>
<dbReference type="PANTHER" id="PTHR30026">
    <property type="entry name" value="OUTER MEMBRANE PROTEIN TOLC"/>
    <property type="match status" value="1"/>
</dbReference>
<evidence type="ECO:0000256" key="1">
    <source>
        <dbReference type="ARBA" id="ARBA00004442"/>
    </source>
</evidence>
<keyword evidence="2" id="KW-1134">Transmembrane beta strand</keyword>
<dbReference type="SUPFAM" id="SSF56954">
    <property type="entry name" value="Outer membrane efflux proteins (OEP)"/>
    <property type="match status" value="1"/>
</dbReference>
<feature type="region of interest" description="Disordered" evidence="6">
    <location>
        <begin position="25"/>
        <end position="49"/>
    </location>
</feature>
<organism evidence="8 9">
    <name type="scientific">Tautonia plasticadhaerens</name>
    <dbReference type="NCBI Taxonomy" id="2527974"/>
    <lineage>
        <taxon>Bacteria</taxon>
        <taxon>Pseudomonadati</taxon>
        <taxon>Planctomycetota</taxon>
        <taxon>Planctomycetia</taxon>
        <taxon>Isosphaerales</taxon>
        <taxon>Isosphaeraceae</taxon>
        <taxon>Tautonia</taxon>
    </lineage>
</organism>